<dbReference type="Proteomes" id="UP000652761">
    <property type="component" value="Unassembled WGS sequence"/>
</dbReference>
<dbReference type="PANTHER" id="PTHR34145">
    <property type="entry name" value="OS02G0105600 PROTEIN"/>
    <property type="match status" value="1"/>
</dbReference>
<dbReference type="InterPro" id="IPR032675">
    <property type="entry name" value="LRR_dom_sf"/>
</dbReference>
<dbReference type="InterPro" id="IPR001810">
    <property type="entry name" value="F-box_dom"/>
</dbReference>
<dbReference type="Gene3D" id="3.80.10.10">
    <property type="entry name" value="Ribonuclease Inhibitor"/>
    <property type="match status" value="1"/>
</dbReference>
<feature type="domain" description="F-box" evidence="2">
    <location>
        <begin position="88"/>
        <end position="125"/>
    </location>
</feature>
<dbReference type="InterPro" id="IPR053772">
    <property type="entry name" value="At1g61320/At1g61330-like"/>
</dbReference>
<sequence>MIGDCWNPDSFLPGGSRFEAALRPIPVPVVLQYSKVPAERRRRRRRRSNSTTAATMEEDASSKVKNGQQRGRKRPRMQEPEATQQGGRDRLSSLPDAILQSILSLLPVKYAVRATFLSRRWRHLLPTVDLLDLSPAALSGEGELDAGGWISAAWQAIESKRSPVRRCKITNPGGGPPAGEGYFGRWVRALADRDVRELEMADVRDTAWDEAWDAAAVLSRCRALRRLELLNCSLHLSGTHVPFRVASCDGTQLPPTRCSAVRCRALRELRLERTALCDHFLQAIVANCPRLQKLELVCCTGAWTCRIEPAPQLRSLLLAAAGRTRAIVVDAPLLRTLSLQLRPQMERLEIRSPTLRELQLHLLLGWRPEIYRRMAPVLGELLRGAGAGLTRLTLRGMSANILPPSPSACACMQCLSMSTEEGFVIPRFHRLRKLFISITLVYDRHSLFLATLLENCESLQQLNITIARRPEGGRRPDPLNGIHGEKLKQSRCLNHHLQKISMSGFTASGYQLELAGFFLREAKVLQRMTLTLGSKCSEAEVAAARGLPASSSQARILVVKQAGRRRRG</sequence>
<dbReference type="EMBL" id="NMUH01001274">
    <property type="protein sequence ID" value="MQL90802.1"/>
    <property type="molecule type" value="Genomic_DNA"/>
</dbReference>
<organism evidence="3 4">
    <name type="scientific">Colocasia esculenta</name>
    <name type="common">Wild taro</name>
    <name type="synonym">Arum esculentum</name>
    <dbReference type="NCBI Taxonomy" id="4460"/>
    <lineage>
        <taxon>Eukaryota</taxon>
        <taxon>Viridiplantae</taxon>
        <taxon>Streptophyta</taxon>
        <taxon>Embryophyta</taxon>
        <taxon>Tracheophyta</taxon>
        <taxon>Spermatophyta</taxon>
        <taxon>Magnoliopsida</taxon>
        <taxon>Liliopsida</taxon>
        <taxon>Araceae</taxon>
        <taxon>Aroideae</taxon>
        <taxon>Colocasieae</taxon>
        <taxon>Colocasia</taxon>
    </lineage>
</organism>
<proteinExistence type="predicted"/>
<dbReference type="InterPro" id="IPR036047">
    <property type="entry name" value="F-box-like_dom_sf"/>
</dbReference>
<reference evidence="3" key="1">
    <citation type="submission" date="2017-07" db="EMBL/GenBank/DDBJ databases">
        <title>Taro Niue Genome Assembly and Annotation.</title>
        <authorList>
            <person name="Atibalentja N."/>
            <person name="Keating K."/>
            <person name="Fields C.J."/>
        </authorList>
    </citation>
    <scope>NUCLEOTIDE SEQUENCE</scope>
    <source>
        <strain evidence="3">Niue_2</strain>
        <tissue evidence="3">Leaf</tissue>
    </source>
</reference>
<dbReference type="PANTHER" id="PTHR34145:SF28">
    <property type="entry name" value="F-BOX DOMAIN-CONTAINING PROTEIN"/>
    <property type="match status" value="1"/>
</dbReference>
<evidence type="ECO:0000256" key="1">
    <source>
        <dbReference type="SAM" id="MobiDB-lite"/>
    </source>
</evidence>
<dbReference type="Pfam" id="PF00646">
    <property type="entry name" value="F-box"/>
    <property type="match status" value="1"/>
</dbReference>
<dbReference type="InterPro" id="IPR053781">
    <property type="entry name" value="F-box_AtFBL13-like"/>
</dbReference>
<evidence type="ECO:0000259" key="2">
    <source>
        <dbReference type="PROSITE" id="PS50181"/>
    </source>
</evidence>
<dbReference type="SUPFAM" id="SSF81383">
    <property type="entry name" value="F-box domain"/>
    <property type="match status" value="1"/>
</dbReference>
<dbReference type="OrthoDB" id="668648at2759"/>
<dbReference type="CDD" id="cd22160">
    <property type="entry name" value="F-box_AtFBL13-like"/>
    <property type="match status" value="1"/>
</dbReference>
<dbReference type="InterPro" id="IPR055411">
    <property type="entry name" value="LRR_FXL15/At3g58940/PEG3-like"/>
</dbReference>
<gene>
    <name evidence="3" type="ORF">Taro_023415</name>
</gene>
<evidence type="ECO:0000313" key="3">
    <source>
        <dbReference type="EMBL" id="MQL90802.1"/>
    </source>
</evidence>
<protein>
    <recommendedName>
        <fullName evidence="2">F-box domain-containing protein</fullName>
    </recommendedName>
</protein>
<dbReference type="SUPFAM" id="SSF52047">
    <property type="entry name" value="RNI-like"/>
    <property type="match status" value="1"/>
</dbReference>
<name>A0A843UXA6_COLES</name>
<dbReference type="InterPro" id="IPR006566">
    <property type="entry name" value="FBD"/>
</dbReference>
<dbReference type="Gene3D" id="1.20.1280.50">
    <property type="match status" value="1"/>
</dbReference>
<keyword evidence="4" id="KW-1185">Reference proteome</keyword>
<evidence type="ECO:0000313" key="4">
    <source>
        <dbReference type="Proteomes" id="UP000652761"/>
    </source>
</evidence>
<dbReference type="PROSITE" id="PS50181">
    <property type="entry name" value="FBOX"/>
    <property type="match status" value="1"/>
</dbReference>
<dbReference type="Pfam" id="PF24758">
    <property type="entry name" value="LRR_At5g56370"/>
    <property type="match status" value="1"/>
</dbReference>
<dbReference type="Pfam" id="PF08387">
    <property type="entry name" value="FBD"/>
    <property type="match status" value="1"/>
</dbReference>
<dbReference type="AlphaFoldDB" id="A0A843UXA6"/>
<accession>A0A843UXA6</accession>
<feature type="region of interest" description="Disordered" evidence="1">
    <location>
        <begin position="38"/>
        <end position="91"/>
    </location>
</feature>
<comment type="caution">
    <text evidence="3">The sequence shown here is derived from an EMBL/GenBank/DDBJ whole genome shotgun (WGS) entry which is preliminary data.</text>
</comment>